<dbReference type="InterPro" id="IPR015797">
    <property type="entry name" value="NUDIX_hydrolase-like_dom_sf"/>
</dbReference>
<dbReference type="GO" id="GO:0046872">
    <property type="term" value="F:metal ion binding"/>
    <property type="evidence" value="ECO:0007669"/>
    <property type="project" value="UniProtKB-KW"/>
</dbReference>
<dbReference type="EMBL" id="CP028843">
    <property type="protein sequence ID" value="AWB21382.1"/>
    <property type="molecule type" value="Genomic_DNA"/>
</dbReference>
<evidence type="ECO:0000313" key="12">
    <source>
        <dbReference type="Proteomes" id="UP000244755"/>
    </source>
</evidence>
<name>A0A2R4WIK5_9HYPH</name>
<evidence type="ECO:0000259" key="10">
    <source>
        <dbReference type="PROSITE" id="PS51462"/>
    </source>
</evidence>
<dbReference type="OrthoDB" id="9791656at2"/>
<sequence length="317" mass="33818">MRSHALTASLPASLPVSRDRLGYAQSLLERHSAERSGPTPTLADTPDASLLLFCGDVPVLRVTEGGATCLLTREDAARAGPPSPELFLGRVGGRPAFAGALPADAAALFTGDPAYRVLDARAVAVEGAVPAPEMGVLATAKSLLGWHARHGFCANCGNPTALSCGGFRRDCGSCGTEHFPRTDPVVIMLVTEGDRCLLGRQARFAPGVYSCLAGFLEPGETIEDAVRRETFEEAGVRVGAVRYHLSQPWPFPSSLMIGCEGEALGDALVLDRTELEDARWFTRAEVRQMLERRHPDGLMTPPPMAIANALVRTFADR</sequence>
<dbReference type="InterPro" id="IPR050241">
    <property type="entry name" value="NAD-cap_RNA_hydrolase_NudC"/>
</dbReference>
<evidence type="ECO:0000313" key="11">
    <source>
        <dbReference type="EMBL" id="AWB21382.1"/>
    </source>
</evidence>
<evidence type="ECO:0000256" key="1">
    <source>
        <dbReference type="ARBA" id="ARBA00001946"/>
    </source>
</evidence>
<dbReference type="Gene3D" id="3.90.79.20">
    <property type="match status" value="1"/>
</dbReference>
<dbReference type="GO" id="GO:0035529">
    <property type="term" value="F:NADH pyrophosphatase activity"/>
    <property type="evidence" value="ECO:0007669"/>
    <property type="project" value="TreeGrafter"/>
</dbReference>
<gene>
    <name evidence="11" type="ORF">DA075_11025</name>
</gene>
<dbReference type="GO" id="GO:0005829">
    <property type="term" value="C:cytosol"/>
    <property type="evidence" value="ECO:0007669"/>
    <property type="project" value="TreeGrafter"/>
</dbReference>
<keyword evidence="5" id="KW-0479">Metal-binding</keyword>
<dbReference type="Proteomes" id="UP000244755">
    <property type="component" value="Chromosome 1"/>
</dbReference>
<dbReference type="InterPro" id="IPR049734">
    <property type="entry name" value="NudC-like_C"/>
</dbReference>
<keyword evidence="6" id="KW-0378">Hydrolase</keyword>
<dbReference type="InterPro" id="IPR000086">
    <property type="entry name" value="NUDIX_hydrolase_dom"/>
</dbReference>
<dbReference type="InterPro" id="IPR020084">
    <property type="entry name" value="NUDIX_hydrolase_CS"/>
</dbReference>
<dbReference type="Pfam" id="PF00293">
    <property type="entry name" value="NUDIX"/>
    <property type="match status" value="1"/>
</dbReference>
<dbReference type="GO" id="GO:0006742">
    <property type="term" value="P:NADP+ catabolic process"/>
    <property type="evidence" value="ECO:0007669"/>
    <property type="project" value="TreeGrafter"/>
</dbReference>
<reference evidence="11 12" key="1">
    <citation type="submission" date="2018-04" db="EMBL/GenBank/DDBJ databases">
        <title>Methylobacterium sp. PR1016A genome.</title>
        <authorList>
            <person name="Park W."/>
        </authorList>
    </citation>
    <scope>NUCLEOTIDE SEQUENCE [LARGE SCALE GENOMIC DNA]</scope>
    <source>
        <strain evidence="11 12">PR1016A</strain>
    </source>
</reference>
<evidence type="ECO:0000256" key="4">
    <source>
        <dbReference type="ARBA" id="ARBA00012381"/>
    </source>
</evidence>
<comment type="catalytic activity">
    <reaction evidence="9">
        <text>a 5'-end NAD(+)-phospho-ribonucleoside in mRNA + H2O = a 5'-end phospho-adenosine-phospho-ribonucleoside in mRNA + beta-nicotinamide D-ribonucleotide + 2 H(+)</text>
        <dbReference type="Rhea" id="RHEA:60876"/>
        <dbReference type="Rhea" id="RHEA-COMP:15698"/>
        <dbReference type="Rhea" id="RHEA-COMP:15719"/>
        <dbReference type="ChEBI" id="CHEBI:14649"/>
        <dbReference type="ChEBI" id="CHEBI:15377"/>
        <dbReference type="ChEBI" id="CHEBI:15378"/>
        <dbReference type="ChEBI" id="CHEBI:144029"/>
        <dbReference type="ChEBI" id="CHEBI:144051"/>
    </reaction>
    <physiologicalReaction direction="left-to-right" evidence="9">
        <dbReference type="Rhea" id="RHEA:60877"/>
    </physiologicalReaction>
</comment>
<evidence type="ECO:0000256" key="5">
    <source>
        <dbReference type="ARBA" id="ARBA00022723"/>
    </source>
</evidence>
<accession>A0A2R4WIK5</accession>
<comment type="cofactor">
    <cofactor evidence="1">
        <name>Mg(2+)</name>
        <dbReference type="ChEBI" id="CHEBI:18420"/>
    </cofactor>
</comment>
<protein>
    <recommendedName>
        <fullName evidence="4">NAD(+) diphosphatase</fullName>
        <ecNumber evidence="4">3.6.1.22</ecNumber>
    </recommendedName>
</protein>
<proteinExistence type="inferred from homology"/>
<evidence type="ECO:0000256" key="2">
    <source>
        <dbReference type="ARBA" id="ARBA00001947"/>
    </source>
</evidence>
<evidence type="ECO:0000256" key="9">
    <source>
        <dbReference type="ARBA" id="ARBA00023679"/>
    </source>
</evidence>
<dbReference type="AlphaFoldDB" id="A0A2R4WIK5"/>
<evidence type="ECO:0000256" key="7">
    <source>
        <dbReference type="ARBA" id="ARBA00022842"/>
    </source>
</evidence>
<dbReference type="InterPro" id="IPR015375">
    <property type="entry name" value="NADH_PPase-like_N"/>
</dbReference>
<dbReference type="SUPFAM" id="SSF55811">
    <property type="entry name" value="Nudix"/>
    <property type="match status" value="1"/>
</dbReference>
<dbReference type="Pfam" id="PF09297">
    <property type="entry name" value="Zn_ribbon_NUD"/>
    <property type="match status" value="1"/>
</dbReference>
<dbReference type="PANTHER" id="PTHR42904">
    <property type="entry name" value="NUDIX HYDROLASE, NUDC SUBFAMILY"/>
    <property type="match status" value="1"/>
</dbReference>
<evidence type="ECO:0000256" key="6">
    <source>
        <dbReference type="ARBA" id="ARBA00022801"/>
    </source>
</evidence>
<comment type="cofactor">
    <cofactor evidence="2">
        <name>Zn(2+)</name>
        <dbReference type="ChEBI" id="CHEBI:29105"/>
    </cofactor>
</comment>
<keyword evidence="7" id="KW-0460">Magnesium</keyword>
<dbReference type="Gene3D" id="3.90.79.10">
    <property type="entry name" value="Nucleoside Triphosphate Pyrophosphohydrolase"/>
    <property type="match status" value="1"/>
</dbReference>
<comment type="similarity">
    <text evidence="3">Belongs to the Nudix hydrolase family. NudC subfamily.</text>
</comment>
<dbReference type="PROSITE" id="PS00893">
    <property type="entry name" value="NUDIX_BOX"/>
    <property type="match status" value="1"/>
</dbReference>
<organism evidence="11 12">
    <name type="scientific">Methylobacterium currus</name>
    <dbReference type="NCBI Taxonomy" id="2051553"/>
    <lineage>
        <taxon>Bacteria</taxon>
        <taxon>Pseudomonadati</taxon>
        <taxon>Pseudomonadota</taxon>
        <taxon>Alphaproteobacteria</taxon>
        <taxon>Hyphomicrobiales</taxon>
        <taxon>Methylobacteriaceae</taxon>
        <taxon>Methylobacterium</taxon>
    </lineage>
</organism>
<dbReference type="KEGG" id="mee:DA075_11025"/>
<evidence type="ECO:0000256" key="3">
    <source>
        <dbReference type="ARBA" id="ARBA00009595"/>
    </source>
</evidence>
<dbReference type="NCBIfam" id="NF001299">
    <property type="entry name" value="PRK00241.1"/>
    <property type="match status" value="1"/>
</dbReference>
<feature type="domain" description="Nudix hydrolase" evidence="10">
    <location>
        <begin position="180"/>
        <end position="305"/>
    </location>
</feature>
<dbReference type="GO" id="GO:0019677">
    <property type="term" value="P:NAD+ catabolic process"/>
    <property type="evidence" value="ECO:0007669"/>
    <property type="project" value="TreeGrafter"/>
</dbReference>
<dbReference type="PROSITE" id="PS51462">
    <property type="entry name" value="NUDIX"/>
    <property type="match status" value="1"/>
</dbReference>
<dbReference type="CDD" id="cd03429">
    <property type="entry name" value="NUDIX_NADH_pyrophosphatase_Nudt13"/>
    <property type="match status" value="1"/>
</dbReference>
<dbReference type="EC" id="3.6.1.22" evidence="4"/>
<evidence type="ECO:0000256" key="8">
    <source>
        <dbReference type="ARBA" id="ARBA00023027"/>
    </source>
</evidence>
<keyword evidence="12" id="KW-1185">Reference proteome</keyword>
<keyword evidence="8" id="KW-0520">NAD</keyword>
<dbReference type="PANTHER" id="PTHR42904:SF6">
    <property type="entry name" value="NAD-CAPPED RNA HYDROLASE NUDT12"/>
    <property type="match status" value="1"/>
</dbReference>
<dbReference type="InterPro" id="IPR015376">
    <property type="entry name" value="Znr_NADH_PPase"/>
</dbReference>
<dbReference type="Pfam" id="PF09296">
    <property type="entry name" value="NUDIX-like"/>
    <property type="match status" value="1"/>
</dbReference>